<accession>A0A5E8CLX1</accession>
<dbReference type="EMBL" id="CABVLZ010000003">
    <property type="protein sequence ID" value="VVU95082.1"/>
    <property type="molecule type" value="Genomic_DNA"/>
</dbReference>
<protein>
    <submittedName>
        <fullName evidence="2">Uncharacterized protein</fullName>
    </submittedName>
</protein>
<sequence length="81" mass="9126">MLEEKMKTFNNDPSKTPTLVDFPSSNPGDSTPIVGKENTSTIENAKMEFSLDLKEGQSFLGDLSKNKLYQRRLRSKNKKSS</sequence>
<evidence type="ECO:0000313" key="2">
    <source>
        <dbReference type="EMBL" id="VVU95082.1"/>
    </source>
</evidence>
<dbReference type="AlphaFoldDB" id="A0A5E8CLX1"/>
<organism evidence="2">
    <name type="scientific">seawater metagenome</name>
    <dbReference type="NCBI Taxonomy" id="1561972"/>
    <lineage>
        <taxon>unclassified sequences</taxon>
        <taxon>metagenomes</taxon>
        <taxon>ecological metagenomes</taxon>
    </lineage>
</organism>
<feature type="region of interest" description="Disordered" evidence="1">
    <location>
        <begin position="1"/>
        <end position="36"/>
    </location>
</feature>
<reference evidence="2" key="1">
    <citation type="submission" date="2019-09" db="EMBL/GenBank/DDBJ databases">
        <authorList>
            <person name="Needham M D."/>
        </authorList>
    </citation>
    <scope>NUCLEOTIDE SEQUENCE</scope>
</reference>
<name>A0A5E8CLX1_9ZZZZ</name>
<proteinExistence type="predicted"/>
<evidence type="ECO:0000256" key="1">
    <source>
        <dbReference type="SAM" id="MobiDB-lite"/>
    </source>
</evidence>
<gene>
    <name evidence="2" type="ORF">CPAV1605_807</name>
</gene>
<feature type="compositionally biased region" description="Polar residues" evidence="1">
    <location>
        <begin position="8"/>
        <end position="29"/>
    </location>
</feature>